<evidence type="ECO:0000256" key="5">
    <source>
        <dbReference type="HAMAP-Rule" id="MF_00150"/>
    </source>
</evidence>
<dbReference type="SUPFAM" id="SSF55347">
    <property type="entry name" value="Glyceraldehyde-3-phosphate dehydrogenase-like, C-terminal domain"/>
    <property type="match status" value="1"/>
</dbReference>
<dbReference type="NCBIfam" id="TIGR01850">
    <property type="entry name" value="argC"/>
    <property type="match status" value="1"/>
</dbReference>
<evidence type="ECO:0000256" key="6">
    <source>
        <dbReference type="PROSITE-ProRule" id="PRU10010"/>
    </source>
</evidence>
<feature type="active site" evidence="5 6">
    <location>
        <position position="137"/>
    </location>
</feature>
<gene>
    <name evidence="5 8" type="primary">argC</name>
    <name evidence="8" type="ORF">GCM10011386_26020</name>
</gene>
<proteinExistence type="inferred from homology"/>
<dbReference type="CDD" id="cd17895">
    <property type="entry name" value="AGPR_1_N"/>
    <property type="match status" value="1"/>
</dbReference>
<dbReference type="Gene3D" id="3.40.50.720">
    <property type="entry name" value="NAD(P)-binding Rossmann-like Domain"/>
    <property type="match status" value="1"/>
</dbReference>
<protein>
    <recommendedName>
        <fullName evidence="5">N-acetyl-gamma-glutamyl-phosphate reductase</fullName>
        <shortName evidence="5">AGPR</shortName>
        <ecNumber evidence="5">1.2.1.38</ecNumber>
    </recommendedName>
    <alternativeName>
        <fullName evidence="5">N-acetyl-glutamate semialdehyde dehydrogenase</fullName>
        <shortName evidence="5">NAGSA dehydrogenase</shortName>
    </alternativeName>
</protein>
<keyword evidence="4 5" id="KW-0560">Oxidoreductase</keyword>
<comment type="catalytic activity">
    <reaction evidence="5">
        <text>N-acetyl-L-glutamate 5-semialdehyde + phosphate + NADP(+) = N-acetyl-L-glutamyl 5-phosphate + NADPH + H(+)</text>
        <dbReference type="Rhea" id="RHEA:21588"/>
        <dbReference type="ChEBI" id="CHEBI:15378"/>
        <dbReference type="ChEBI" id="CHEBI:29123"/>
        <dbReference type="ChEBI" id="CHEBI:43474"/>
        <dbReference type="ChEBI" id="CHEBI:57783"/>
        <dbReference type="ChEBI" id="CHEBI:57936"/>
        <dbReference type="ChEBI" id="CHEBI:58349"/>
        <dbReference type="EC" id="1.2.1.38"/>
    </reaction>
</comment>
<keyword evidence="5" id="KW-0963">Cytoplasm</keyword>
<dbReference type="PROSITE" id="PS01224">
    <property type="entry name" value="ARGC"/>
    <property type="match status" value="1"/>
</dbReference>
<evidence type="ECO:0000256" key="1">
    <source>
        <dbReference type="ARBA" id="ARBA00022571"/>
    </source>
</evidence>
<dbReference type="HAMAP" id="MF_00150">
    <property type="entry name" value="ArgC_type1"/>
    <property type="match status" value="1"/>
</dbReference>
<comment type="pathway">
    <text evidence="5">Amino-acid biosynthesis; L-arginine biosynthesis; N(2)-acetyl-L-ornithine from L-glutamate: step 3/4.</text>
</comment>
<comment type="subcellular location">
    <subcellularLocation>
        <location evidence="5">Cytoplasm</location>
    </subcellularLocation>
</comment>
<dbReference type="RefSeq" id="WP_188751364.1">
    <property type="nucleotide sequence ID" value="NZ_BMIK01000008.1"/>
</dbReference>
<evidence type="ECO:0000313" key="8">
    <source>
        <dbReference type="EMBL" id="GGC32686.1"/>
    </source>
</evidence>
<feature type="domain" description="Semialdehyde dehydrogenase NAD-binding" evidence="7">
    <location>
        <begin position="5"/>
        <end position="129"/>
    </location>
</feature>
<dbReference type="InterPro" id="IPR023013">
    <property type="entry name" value="AGPR_AS"/>
</dbReference>
<keyword evidence="3 5" id="KW-0521">NADP</keyword>
<evidence type="ECO:0000256" key="3">
    <source>
        <dbReference type="ARBA" id="ARBA00022857"/>
    </source>
</evidence>
<dbReference type="EC" id="1.2.1.38" evidence="5"/>
<dbReference type="SUPFAM" id="SSF51735">
    <property type="entry name" value="NAD(P)-binding Rossmann-fold domains"/>
    <property type="match status" value="1"/>
</dbReference>
<dbReference type="PANTHER" id="PTHR32338:SF10">
    <property type="entry name" value="N-ACETYL-GAMMA-GLUTAMYL-PHOSPHATE REDUCTASE, CHLOROPLASTIC-RELATED"/>
    <property type="match status" value="1"/>
</dbReference>
<dbReference type="InterPro" id="IPR050085">
    <property type="entry name" value="AGPR"/>
</dbReference>
<name>A0ABQ1M3B5_9SPHI</name>
<evidence type="ECO:0000313" key="9">
    <source>
        <dbReference type="Proteomes" id="UP000597338"/>
    </source>
</evidence>
<comment type="similarity">
    <text evidence="5">Belongs to the NAGSA dehydrogenase family. Type 1 subfamily.</text>
</comment>
<keyword evidence="1 5" id="KW-0055">Arginine biosynthesis</keyword>
<accession>A0ABQ1M3B5</accession>
<evidence type="ECO:0000256" key="2">
    <source>
        <dbReference type="ARBA" id="ARBA00022605"/>
    </source>
</evidence>
<reference evidence="9" key="1">
    <citation type="journal article" date="2019" name="Int. J. Syst. Evol. Microbiol.">
        <title>The Global Catalogue of Microorganisms (GCM) 10K type strain sequencing project: providing services to taxonomists for standard genome sequencing and annotation.</title>
        <authorList>
            <consortium name="The Broad Institute Genomics Platform"/>
            <consortium name="The Broad Institute Genome Sequencing Center for Infectious Disease"/>
            <person name="Wu L."/>
            <person name="Ma J."/>
        </authorList>
    </citation>
    <scope>NUCLEOTIDE SEQUENCE [LARGE SCALE GENOMIC DNA]</scope>
    <source>
        <strain evidence="9">CGMCC 1.15342</strain>
    </source>
</reference>
<dbReference type="CDD" id="cd23934">
    <property type="entry name" value="AGPR_1_C"/>
    <property type="match status" value="1"/>
</dbReference>
<dbReference type="InterPro" id="IPR058924">
    <property type="entry name" value="AGPR_dimerisation_dom"/>
</dbReference>
<dbReference type="InterPro" id="IPR000534">
    <property type="entry name" value="Semialdehyde_DH_NAD-bd"/>
</dbReference>
<dbReference type="EMBL" id="BMIK01000008">
    <property type="protein sequence ID" value="GGC32686.1"/>
    <property type="molecule type" value="Genomic_DNA"/>
</dbReference>
<evidence type="ECO:0000259" key="7">
    <source>
        <dbReference type="SMART" id="SM00859"/>
    </source>
</evidence>
<evidence type="ECO:0000256" key="4">
    <source>
        <dbReference type="ARBA" id="ARBA00023002"/>
    </source>
</evidence>
<keyword evidence="2 5" id="KW-0028">Amino-acid biosynthesis</keyword>
<dbReference type="InterPro" id="IPR000706">
    <property type="entry name" value="AGPR_type-1"/>
</dbReference>
<dbReference type="SMART" id="SM00859">
    <property type="entry name" value="Semialdhyde_dh"/>
    <property type="match status" value="1"/>
</dbReference>
<comment type="function">
    <text evidence="5">Catalyzes the NADPH-dependent reduction of N-acetyl-5-glutamyl phosphate to yield N-acetyl-L-glutamate 5-semialdehyde.</text>
</comment>
<dbReference type="Proteomes" id="UP000597338">
    <property type="component" value="Unassembled WGS sequence"/>
</dbReference>
<dbReference type="Gene3D" id="3.30.360.10">
    <property type="entry name" value="Dihydrodipicolinate Reductase, domain 2"/>
    <property type="match status" value="1"/>
</dbReference>
<keyword evidence="9" id="KW-1185">Reference proteome</keyword>
<dbReference type="Pfam" id="PF01118">
    <property type="entry name" value="Semialdhyde_dh"/>
    <property type="match status" value="1"/>
</dbReference>
<dbReference type="Pfam" id="PF22698">
    <property type="entry name" value="Semialdhyde_dhC_1"/>
    <property type="match status" value="1"/>
</dbReference>
<comment type="caution">
    <text evidence="8">The sequence shown here is derived from an EMBL/GenBank/DDBJ whole genome shotgun (WGS) entry which is preliminary data.</text>
</comment>
<sequence length="339" mass="37266">MTNIKIGIIGSAGYTGGELLRILINHPQADIVFAHSGSNAGNRISDIHTDLFGDTDLRFSKTYHSDIDVLFLCVGHGDARKFLDANTFAPHVKIIDLSQDYRLRANTAYQGAHFIYGLPELNRDAIRSAHYIANPGCFATGIQLALLPLAAKGLLQHPIHINATTGSTGAGQKPSATSHFSWRSNNLSIYKAFEHQHLQEISESLDQLQPGFLPAGNGTLLQRAMERIHIIPQRGNFPRGILSAIYLDNTLSEDEVYALFESFYATHPFTHISKANIDLKQVVNTNKCLLHLEKHGDKLFVVSIVDNLLKGASGQAVQNMNLMFGLEENAGLRLKSVGF</sequence>
<organism evidence="8 9">
    <name type="scientific">Parapedobacter defluvii</name>
    <dbReference type="NCBI Taxonomy" id="2045106"/>
    <lineage>
        <taxon>Bacteria</taxon>
        <taxon>Pseudomonadati</taxon>
        <taxon>Bacteroidota</taxon>
        <taxon>Sphingobacteriia</taxon>
        <taxon>Sphingobacteriales</taxon>
        <taxon>Sphingobacteriaceae</taxon>
        <taxon>Parapedobacter</taxon>
    </lineage>
</organism>
<dbReference type="PANTHER" id="PTHR32338">
    <property type="entry name" value="N-ACETYL-GAMMA-GLUTAMYL-PHOSPHATE REDUCTASE, CHLOROPLASTIC-RELATED-RELATED"/>
    <property type="match status" value="1"/>
</dbReference>
<dbReference type="InterPro" id="IPR036291">
    <property type="entry name" value="NAD(P)-bd_dom_sf"/>
</dbReference>